<dbReference type="InterPro" id="IPR015914">
    <property type="entry name" value="PAPs_N"/>
</dbReference>
<dbReference type="InterPro" id="IPR003961">
    <property type="entry name" value="FN3_dom"/>
</dbReference>
<keyword evidence="1 4" id="KW-0732">Signal</keyword>
<dbReference type="EC" id="3.1.-.-" evidence="6"/>
<dbReference type="PANTHER" id="PTHR22953">
    <property type="entry name" value="ACID PHOSPHATASE RELATED"/>
    <property type="match status" value="1"/>
</dbReference>
<dbReference type="GO" id="GO:0016787">
    <property type="term" value="F:hydrolase activity"/>
    <property type="evidence" value="ECO:0007669"/>
    <property type="project" value="UniProtKB-KW"/>
</dbReference>
<evidence type="ECO:0000313" key="7">
    <source>
        <dbReference type="Proteomes" id="UP001291912"/>
    </source>
</evidence>
<keyword evidence="7" id="KW-1185">Reference proteome</keyword>
<dbReference type="EMBL" id="JAWJYN010000001">
    <property type="protein sequence ID" value="MDZ8161239.1"/>
    <property type="molecule type" value="Genomic_DNA"/>
</dbReference>
<dbReference type="Pfam" id="PF00149">
    <property type="entry name" value="Metallophos"/>
    <property type="match status" value="1"/>
</dbReference>
<evidence type="ECO:0000256" key="1">
    <source>
        <dbReference type="ARBA" id="ARBA00022729"/>
    </source>
</evidence>
<evidence type="ECO:0000259" key="5">
    <source>
        <dbReference type="PROSITE" id="PS50853"/>
    </source>
</evidence>
<dbReference type="Proteomes" id="UP001291912">
    <property type="component" value="Unassembled WGS sequence"/>
</dbReference>
<feature type="transmembrane region" description="Helical" evidence="3">
    <location>
        <begin position="1172"/>
        <end position="1192"/>
    </location>
</feature>
<name>A0ABU5N578_9MICO</name>
<keyword evidence="3" id="KW-0812">Transmembrane</keyword>
<feature type="signal peptide" evidence="4">
    <location>
        <begin position="1"/>
        <end position="23"/>
    </location>
</feature>
<evidence type="ECO:0000256" key="3">
    <source>
        <dbReference type="SAM" id="Phobius"/>
    </source>
</evidence>
<keyword evidence="3" id="KW-1133">Transmembrane helix</keyword>
<dbReference type="PANTHER" id="PTHR22953:SF153">
    <property type="entry name" value="PURPLE ACID PHOSPHATASE"/>
    <property type="match status" value="1"/>
</dbReference>
<reference evidence="6 7" key="1">
    <citation type="submission" date="2023-10" db="EMBL/GenBank/DDBJ databases">
        <title>Microbacterium xanthum sp. nov., isolated from seaweed.</title>
        <authorList>
            <person name="Lee S.D."/>
        </authorList>
    </citation>
    <scope>NUCLEOTIDE SEQUENCE [LARGE SCALE GENOMIC DNA]</scope>
    <source>
        <strain evidence="6 7">KCTC 19124</strain>
    </source>
</reference>
<accession>A0ABU5N578</accession>
<sequence>MALSVATALGITGAIAGTTAASAAPTGAVSALPLVATQSALHATGTTTGQVAQLLSPELDERIGAYGRHALPGTGTPILAPDEQTATLERLTPAGAVPGELCDDDLADCEARPTWSATSGALAAGDATARTTATPTSLRAESSVTDVTVHLDDLLEGLTDITGIDQAASIGLASADVTTAGAPVLTLDDIELLGDPVDLMAEMPQTTRVAAFEQTDPALVLGSLVGAEDGVAYAGYVTDALLAGEVTVTAERPAVVDGAGAALRLTVEIHWDVDIDSVIGTIDASIDGTLLVADLGAYVLDADAAPAALLQTVSTAVDVQHVEVPASGEITGGAFAELFNAELENTDIGGDDRIAWAEFGTPDTDPGENGVFVEEDEPREGLSFTRMQVSHVLDDTGATATVSGDDLAIGAAVVAEDDIAGAVFGLDDIVTLDAITATATAPRSFEAGTGTSLDLQNLRVLGETVTFPGDGSPAVVTVDTEITDMDAAVAALFGEEIFAQAPGLEGNLTGSATTTVTATVTPVETVTGGTAAAHLEVVLSADSEFSATASGQATMYLESMDFTAAGEFARLEVGAVSAGRDGSLVEPVVPEEPGEAPDTTWAIPTEAPSRILLSLTETPATSMGVTWRTDAAIDAGSVEVREIGGDTRSVPATTGEPVGFPSWEYSSRSHSAVVDDLSPATTYEYRVGTGEHVSDWFSFTTAAESGDFTFIGFGDAQNDLTEGFTPVAQMAFADVPDAAFALHPGDMINNSDRDVQWAEWFRTQEPFTATIPTITTPGNHEYSGDQPLTQYHEHVTQPLNGPVATAEDAYTRAFEEEIAEHLAESTFSIDHQGVRIISLDDNPGSGVTEFIPDEVPACELERCESAIEIFLRMQGEWLGDVLDENPHPWSIVTFHQPVFSTSEGRDNALVRNAWLPILEEHDVDLVLTGHDHSYGRGHLIENETDLDGVQTGPVYAVSVSGPKMYTLSDPDDNIWTQNGARQVTRAGNTQGYQVIEVTEQAIHYRAIVAVKQDGSTVDAEVGEVFDEFTITKYADGTKWVTEAGVEIPAGASDGGSGDGGPGDGGSGDGGSGETAATLTLSSGMVAAGGTLSLAGGGFEPGAELRIELHSTPRVLATVTADATGAFEATVTIPASTETGTHTVRVFAGDDELASAEIEVTTAAALATTGGTVWTIGLVLAGALITAGLALAVRVRRVRHAD</sequence>
<dbReference type="CDD" id="cd00063">
    <property type="entry name" value="FN3"/>
    <property type="match status" value="1"/>
</dbReference>
<dbReference type="InterPro" id="IPR008963">
    <property type="entry name" value="Purple_acid_Pase-like_N"/>
</dbReference>
<proteinExistence type="predicted"/>
<dbReference type="SUPFAM" id="SSF56300">
    <property type="entry name" value="Metallo-dependent phosphatases"/>
    <property type="match status" value="1"/>
</dbReference>
<feature type="chain" id="PRO_5047416254" evidence="4">
    <location>
        <begin position="24"/>
        <end position="1201"/>
    </location>
</feature>
<organism evidence="6 7">
    <name type="scientific">Microbacterium aquimaris</name>
    <dbReference type="NCBI Taxonomy" id="459816"/>
    <lineage>
        <taxon>Bacteria</taxon>
        <taxon>Bacillati</taxon>
        <taxon>Actinomycetota</taxon>
        <taxon>Actinomycetes</taxon>
        <taxon>Micrococcales</taxon>
        <taxon>Microbacteriaceae</taxon>
        <taxon>Microbacterium</taxon>
    </lineage>
</organism>
<dbReference type="InterPro" id="IPR039331">
    <property type="entry name" value="PAPs-like"/>
</dbReference>
<dbReference type="Pfam" id="PF16656">
    <property type="entry name" value="Pur_ac_phosph_N"/>
    <property type="match status" value="1"/>
</dbReference>
<feature type="domain" description="Fibronectin type-III" evidence="5">
    <location>
        <begin position="607"/>
        <end position="704"/>
    </location>
</feature>
<gene>
    <name evidence="6" type="ORF">R2Q92_05270</name>
</gene>
<protein>
    <submittedName>
        <fullName evidence="6">Metallophosphoesterase family protein</fullName>
        <ecNumber evidence="6">3.1.-.-</ecNumber>
    </submittedName>
</protein>
<keyword evidence="6" id="KW-0378">Hydrolase</keyword>
<dbReference type="InterPro" id="IPR004843">
    <property type="entry name" value="Calcineurin-like_PHP"/>
</dbReference>
<feature type="region of interest" description="Disordered" evidence="2">
    <location>
        <begin position="1047"/>
        <end position="1074"/>
    </location>
</feature>
<evidence type="ECO:0000313" key="6">
    <source>
        <dbReference type="EMBL" id="MDZ8161239.1"/>
    </source>
</evidence>
<dbReference type="InterPro" id="IPR029052">
    <property type="entry name" value="Metallo-depent_PP-like"/>
</dbReference>
<keyword evidence="3" id="KW-0472">Membrane</keyword>
<dbReference type="PROSITE" id="PS50853">
    <property type="entry name" value="FN3"/>
    <property type="match status" value="1"/>
</dbReference>
<evidence type="ECO:0000256" key="4">
    <source>
        <dbReference type="SAM" id="SignalP"/>
    </source>
</evidence>
<dbReference type="Gene3D" id="3.60.21.10">
    <property type="match status" value="1"/>
</dbReference>
<evidence type="ECO:0000256" key="2">
    <source>
        <dbReference type="SAM" id="MobiDB-lite"/>
    </source>
</evidence>
<dbReference type="Gene3D" id="2.60.40.380">
    <property type="entry name" value="Purple acid phosphatase-like, N-terminal"/>
    <property type="match status" value="1"/>
</dbReference>
<dbReference type="SUPFAM" id="SSF49363">
    <property type="entry name" value="Purple acid phosphatase, N-terminal domain"/>
    <property type="match status" value="1"/>
</dbReference>
<feature type="compositionally biased region" description="Gly residues" evidence="2">
    <location>
        <begin position="1052"/>
        <end position="1072"/>
    </location>
</feature>
<dbReference type="RefSeq" id="WP_194423880.1">
    <property type="nucleotide sequence ID" value="NZ_BAAAPT010000001.1"/>
</dbReference>
<comment type="caution">
    <text evidence="6">The sequence shown here is derived from an EMBL/GenBank/DDBJ whole genome shotgun (WGS) entry which is preliminary data.</text>
</comment>